<comment type="subcellular location">
    <subcellularLocation>
        <location evidence="1">Membrane</location>
    </subcellularLocation>
</comment>
<feature type="domain" description="POTRA" evidence="10">
    <location>
        <begin position="280"/>
        <end position="358"/>
    </location>
</feature>
<keyword evidence="4 9" id="KW-0732">Signal</keyword>
<dbReference type="Pfam" id="PF07244">
    <property type="entry name" value="POTRA"/>
    <property type="match status" value="5"/>
</dbReference>
<feature type="domain" description="POTRA" evidence="10">
    <location>
        <begin position="28"/>
        <end position="100"/>
    </location>
</feature>
<proteinExistence type="predicted"/>
<keyword evidence="7" id="KW-0998">Cell outer membrane</keyword>
<dbReference type="PROSITE" id="PS51779">
    <property type="entry name" value="POTRA"/>
    <property type="match status" value="4"/>
</dbReference>
<comment type="caution">
    <text evidence="11">The sequence shown here is derived from an EMBL/GenBank/DDBJ whole genome shotgun (WGS) entry which is preliminary data.</text>
</comment>
<evidence type="ECO:0000256" key="1">
    <source>
        <dbReference type="ARBA" id="ARBA00004370"/>
    </source>
</evidence>
<name>A0A844G4E1_9BACT</name>
<dbReference type="PANTHER" id="PTHR12815">
    <property type="entry name" value="SORTING AND ASSEMBLY MACHINERY SAMM50 PROTEIN FAMILY MEMBER"/>
    <property type="match status" value="1"/>
</dbReference>
<organism evidence="11 12">
    <name type="scientific">Victivallis lenta</name>
    <dbReference type="NCBI Taxonomy" id="2606640"/>
    <lineage>
        <taxon>Bacteria</taxon>
        <taxon>Pseudomonadati</taxon>
        <taxon>Lentisphaerota</taxon>
        <taxon>Lentisphaeria</taxon>
        <taxon>Victivallales</taxon>
        <taxon>Victivallaceae</taxon>
        <taxon>Victivallis</taxon>
    </lineage>
</organism>
<keyword evidence="5" id="KW-0677">Repeat</keyword>
<evidence type="ECO:0000313" key="12">
    <source>
        <dbReference type="Proteomes" id="UP000435649"/>
    </source>
</evidence>
<evidence type="ECO:0000256" key="3">
    <source>
        <dbReference type="ARBA" id="ARBA00022692"/>
    </source>
</evidence>
<dbReference type="Proteomes" id="UP000435649">
    <property type="component" value="Unassembled WGS sequence"/>
</dbReference>
<dbReference type="NCBIfam" id="TIGR03303">
    <property type="entry name" value="OM_YaeT"/>
    <property type="match status" value="1"/>
</dbReference>
<dbReference type="InterPro" id="IPR034746">
    <property type="entry name" value="POTRA"/>
</dbReference>
<keyword evidence="12" id="KW-1185">Reference proteome</keyword>
<dbReference type="InterPro" id="IPR000184">
    <property type="entry name" value="Bac_surfAg_D15"/>
</dbReference>
<keyword evidence="6" id="KW-0472">Membrane</keyword>
<keyword evidence="2" id="KW-1134">Transmembrane beta strand</keyword>
<accession>A0A844G4E1</accession>
<dbReference type="PANTHER" id="PTHR12815:SF47">
    <property type="entry name" value="TRANSLOCATION AND ASSEMBLY MODULE SUBUNIT TAMA"/>
    <property type="match status" value="1"/>
</dbReference>
<evidence type="ECO:0000256" key="9">
    <source>
        <dbReference type="SAM" id="SignalP"/>
    </source>
</evidence>
<reference evidence="11 12" key="1">
    <citation type="submission" date="2019-08" db="EMBL/GenBank/DDBJ databases">
        <title>In-depth cultivation of the pig gut microbiome towards novel bacterial diversity and tailored functional studies.</title>
        <authorList>
            <person name="Wylensek D."/>
            <person name="Hitch T.C.A."/>
            <person name="Clavel T."/>
        </authorList>
    </citation>
    <scope>NUCLEOTIDE SEQUENCE [LARGE SCALE GENOMIC DNA]</scope>
    <source>
        <strain evidence="11 12">BBE-744-WT-12</strain>
    </source>
</reference>
<feature type="chain" id="PRO_5032295052" description="Outer membrane protein assembly factor BamA" evidence="9">
    <location>
        <begin position="28"/>
        <end position="779"/>
    </location>
</feature>
<evidence type="ECO:0000313" key="11">
    <source>
        <dbReference type="EMBL" id="MST98226.1"/>
    </source>
</evidence>
<dbReference type="InterPro" id="IPR023707">
    <property type="entry name" value="OM_assembly_BamA"/>
</dbReference>
<protein>
    <recommendedName>
        <fullName evidence="8">Outer membrane protein assembly factor BamA</fullName>
    </recommendedName>
</protein>
<feature type="domain" description="POTRA" evidence="10">
    <location>
        <begin position="103"/>
        <end position="180"/>
    </location>
</feature>
<evidence type="ECO:0000256" key="6">
    <source>
        <dbReference type="ARBA" id="ARBA00023136"/>
    </source>
</evidence>
<dbReference type="GO" id="GO:0009279">
    <property type="term" value="C:cell outer membrane"/>
    <property type="evidence" value="ECO:0007669"/>
    <property type="project" value="UniProtKB-UniRule"/>
</dbReference>
<gene>
    <name evidence="11" type="primary">bamA</name>
    <name evidence="11" type="ORF">FYJ85_14370</name>
</gene>
<dbReference type="Pfam" id="PF01103">
    <property type="entry name" value="Omp85"/>
    <property type="match status" value="1"/>
</dbReference>
<keyword evidence="3" id="KW-0812">Transmembrane</keyword>
<dbReference type="Gene3D" id="2.40.160.50">
    <property type="entry name" value="membrane protein fhac: a member of the omp85/tpsb transporter family"/>
    <property type="match status" value="1"/>
</dbReference>
<feature type="domain" description="POTRA" evidence="10">
    <location>
        <begin position="361"/>
        <end position="434"/>
    </location>
</feature>
<evidence type="ECO:0000256" key="7">
    <source>
        <dbReference type="ARBA" id="ARBA00023237"/>
    </source>
</evidence>
<evidence type="ECO:0000259" key="10">
    <source>
        <dbReference type="PROSITE" id="PS51779"/>
    </source>
</evidence>
<dbReference type="AlphaFoldDB" id="A0A844G4E1"/>
<evidence type="ECO:0000256" key="4">
    <source>
        <dbReference type="ARBA" id="ARBA00022729"/>
    </source>
</evidence>
<dbReference type="Gene3D" id="3.10.20.310">
    <property type="entry name" value="membrane protein fhac"/>
    <property type="match status" value="5"/>
</dbReference>
<dbReference type="InterPro" id="IPR039910">
    <property type="entry name" value="D15-like"/>
</dbReference>
<dbReference type="PIRSF" id="PIRSF006076">
    <property type="entry name" value="OM_assembly_OMP85"/>
    <property type="match status" value="1"/>
</dbReference>
<dbReference type="InterPro" id="IPR010827">
    <property type="entry name" value="BamA/TamA_POTRA"/>
</dbReference>
<feature type="signal peptide" evidence="9">
    <location>
        <begin position="1"/>
        <end position="27"/>
    </location>
</feature>
<dbReference type="EMBL" id="VUNS01000016">
    <property type="protein sequence ID" value="MST98226.1"/>
    <property type="molecule type" value="Genomic_DNA"/>
</dbReference>
<dbReference type="GO" id="GO:0071709">
    <property type="term" value="P:membrane assembly"/>
    <property type="evidence" value="ECO:0007669"/>
    <property type="project" value="InterPro"/>
</dbReference>
<evidence type="ECO:0000256" key="5">
    <source>
        <dbReference type="ARBA" id="ARBA00022737"/>
    </source>
</evidence>
<evidence type="ECO:0000256" key="2">
    <source>
        <dbReference type="ARBA" id="ARBA00022452"/>
    </source>
</evidence>
<sequence>MESIVKFATVIGRTLAALVLSGAGAWAAQVAEVKFDQQGLQTLPDEQVAFNVQLRPGAEFKRETLDADVKRLYNTGNFADVVSEVENLPGDKVRITFKLRLKPRVKLIQFKGNVKYSAAELGKEVTVVEGGLLNDKALRESAQNLRKFYNDKGYTDNRVTPVVMPDEDGSITLTFQIEENLKLRVHDVTFEGAELFSQWDLRHSIANQYSYWNWLPFVNEYLNYGLLDRHELDLDRARLREKYHDKGYLDFKIDDVVLTPVPDDPEYVDLDFKITEGEPYKVGKQTIVGNTVFTEEELLPYLRLREGETFSSSAEQESVRGISARYGSLGYADMSCRPVRHEDFENKTVDIVYEITEGRKYFVRQVIITGNTETKDKVIRRDLVIHDGDPLDTRRIDVSRQRLLGMGYFENVEASAVGADALDEKDVVFKVQEKPTRYNFRIGAGASDISNFFGMAEISTDNFDIMNPGNWFYGGGQRMRIQGVLGIDNAGFNVDFVEPWLFDLPLRFEISGYMNMVDYDEWRENRVGFRTSLTRRIFDDFTSVTLGYKFEYVKINEVSHRFKDYMRENRQTDGQLVSQPSLTLERDTRDSLMDPTSGYNASLFGSVTPQFLGSSSNYYRLEAKGSYYYSFFDKAIVAMVGGKIGTVATVNRDKDVPIFERYFLGGSDSLRGFDYRSVSPTFGHGNNYGGQTMLQLTAEVTHPIWGPIRGAVFCDVGNAWKNSFEMDLSEINVGVGYGLRIRLPVINAPIKLDLAYPIVNNQDYESNKLRFHFNLGFSY</sequence>
<evidence type="ECO:0000256" key="8">
    <source>
        <dbReference type="NCBIfam" id="TIGR03303"/>
    </source>
</evidence>